<evidence type="ECO:0000313" key="2">
    <source>
        <dbReference type="Proteomes" id="UP000193144"/>
    </source>
</evidence>
<accession>A0A1Y1ZWS0</accession>
<sequence length="166" mass="18711">MQAALRFVAAAVRARAESSLALLSTCKQIEQEATGIAYSGTHFIFYYLNRAMLLLELSAAPKAGIQNVTLWYKNHKEGGLDSLDVVLRMLWQQPVLKKLEVVLGFKEALKGRCAGLRQLWEIRAAGLNVVVRCMEVDVHFWEAPQGLDPGFRQAKKRVERLNKDLE</sequence>
<gene>
    <name evidence="1" type="ORF">BCR34DRAFT_224955</name>
</gene>
<comment type="caution">
    <text evidence="1">The sequence shown here is derived from an EMBL/GenBank/DDBJ whole genome shotgun (WGS) entry which is preliminary data.</text>
</comment>
<organism evidence="1 2">
    <name type="scientific">Clohesyomyces aquaticus</name>
    <dbReference type="NCBI Taxonomy" id="1231657"/>
    <lineage>
        <taxon>Eukaryota</taxon>
        <taxon>Fungi</taxon>
        <taxon>Dikarya</taxon>
        <taxon>Ascomycota</taxon>
        <taxon>Pezizomycotina</taxon>
        <taxon>Dothideomycetes</taxon>
        <taxon>Pleosporomycetidae</taxon>
        <taxon>Pleosporales</taxon>
        <taxon>Lindgomycetaceae</taxon>
        <taxon>Clohesyomyces</taxon>
    </lineage>
</organism>
<name>A0A1Y1ZWS0_9PLEO</name>
<reference evidence="1 2" key="1">
    <citation type="submission" date="2016-07" db="EMBL/GenBank/DDBJ databases">
        <title>Pervasive Adenine N6-methylation of Active Genes in Fungi.</title>
        <authorList>
            <consortium name="DOE Joint Genome Institute"/>
            <person name="Mondo S.J."/>
            <person name="Dannebaum R.O."/>
            <person name="Kuo R.C."/>
            <person name="Labutti K."/>
            <person name="Haridas S."/>
            <person name="Kuo A."/>
            <person name="Salamov A."/>
            <person name="Ahrendt S.R."/>
            <person name="Lipzen A."/>
            <person name="Sullivan W."/>
            <person name="Andreopoulos W.B."/>
            <person name="Clum A."/>
            <person name="Lindquist E."/>
            <person name="Daum C."/>
            <person name="Ramamoorthy G.K."/>
            <person name="Gryganskyi A."/>
            <person name="Culley D."/>
            <person name="Magnuson J.K."/>
            <person name="James T.Y."/>
            <person name="O'Malley M.A."/>
            <person name="Stajich J.E."/>
            <person name="Spatafora J.W."/>
            <person name="Visel A."/>
            <person name="Grigoriev I.V."/>
        </authorList>
    </citation>
    <scope>NUCLEOTIDE SEQUENCE [LARGE SCALE GENOMIC DNA]</scope>
    <source>
        <strain evidence="1 2">CBS 115471</strain>
    </source>
</reference>
<evidence type="ECO:0000313" key="1">
    <source>
        <dbReference type="EMBL" id="ORY14699.1"/>
    </source>
</evidence>
<dbReference type="EMBL" id="MCFA01000031">
    <property type="protein sequence ID" value="ORY14699.1"/>
    <property type="molecule type" value="Genomic_DNA"/>
</dbReference>
<dbReference type="AlphaFoldDB" id="A0A1Y1ZWS0"/>
<proteinExistence type="predicted"/>
<dbReference type="Proteomes" id="UP000193144">
    <property type="component" value="Unassembled WGS sequence"/>
</dbReference>
<keyword evidence="2" id="KW-1185">Reference proteome</keyword>
<protein>
    <submittedName>
        <fullName evidence="1">Uncharacterized protein</fullName>
    </submittedName>
</protein>
<dbReference type="OrthoDB" id="62952at2759"/>